<keyword evidence="2" id="KW-1185">Reference proteome</keyword>
<reference evidence="1" key="1">
    <citation type="submission" date="2023-07" db="EMBL/GenBank/DDBJ databases">
        <title>Two novel species in the genus Flavivirga.</title>
        <authorList>
            <person name="Kwon K."/>
        </authorList>
    </citation>
    <scope>NUCLEOTIDE SEQUENCE</scope>
    <source>
        <strain evidence="1">KACC 14158</strain>
    </source>
</reference>
<dbReference type="EMBL" id="JAUOEL010000006">
    <property type="protein sequence ID" value="MDO5975988.1"/>
    <property type="molecule type" value="Genomic_DNA"/>
</dbReference>
<accession>A0ABT8WS16</accession>
<gene>
    <name evidence="1" type="ORF">Q4Q40_17455</name>
</gene>
<comment type="caution">
    <text evidence="1">The sequence shown here is derived from an EMBL/GenBank/DDBJ whole genome shotgun (WGS) entry which is preliminary data.</text>
</comment>
<protein>
    <submittedName>
        <fullName evidence="1">Uncharacterized protein</fullName>
    </submittedName>
</protein>
<dbReference type="RefSeq" id="WP_303303231.1">
    <property type="nucleotide sequence ID" value="NZ_BAABDA010000046.1"/>
</dbReference>
<dbReference type="Proteomes" id="UP001176806">
    <property type="component" value="Unassembled WGS sequence"/>
</dbReference>
<evidence type="ECO:0000313" key="2">
    <source>
        <dbReference type="Proteomes" id="UP001176806"/>
    </source>
</evidence>
<proteinExistence type="predicted"/>
<organism evidence="1 2">
    <name type="scientific">Flavivirga jejuensis</name>
    <dbReference type="NCBI Taxonomy" id="870487"/>
    <lineage>
        <taxon>Bacteria</taxon>
        <taxon>Pseudomonadati</taxon>
        <taxon>Bacteroidota</taxon>
        <taxon>Flavobacteriia</taxon>
        <taxon>Flavobacteriales</taxon>
        <taxon>Flavobacteriaceae</taxon>
        <taxon>Flavivirga</taxon>
    </lineage>
</organism>
<evidence type="ECO:0000313" key="1">
    <source>
        <dbReference type="EMBL" id="MDO5975988.1"/>
    </source>
</evidence>
<name>A0ABT8WS16_9FLAO</name>
<sequence length="52" mass="6152">MTFKKKSNDMNSLYVHSKNNKVYLKMDSDSNVWSAINFQWIPIIELNKNMGK</sequence>